<dbReference type="KEGG" id="shu:SHYC_02685"/>
<dbReference type="Pfam" id="PF13279">
    <property type="entry name" value="4HBT_2"/>
    <property type="match status" value="1"/>
</dbReference>
<evidence type="ECO:0000313" key="1">
    <source>
        <dbReference type="EMBL" id="RIO47787.1"/>
    </source>
</evidence>
<dbReference type="GO" id="GO:0047617">
    <property type="term" value="F:fatty acyl-CoA hydrolase activity"/>
    <property type="evidence" value="ECO:0007669"/>
    <property type="project" value="TreeGrafter"/>
</dbReference>
<dbReference type="InterPro" id="IPR029069">
    <property type="entry name" value="HotDog_dom_sf"/>
</dbReference>
<accession>A0A0A8HMP2</accession>
<dbReference type="SUPFAM" id="SSF54637">
    <property type="entry name" value="Thioesterase/thiol ester dehydrase-isomerase"/>
    <property type="match status" value="1"/>
</dbReference>
<proteinExistence type="predicted"/>
<dbReference type="HOGENOM" id="CLU_101141_6_0_9"/>
<organism evidence="1 2">
    <name type="scientific">Staphylococcus hyicus</name>
    <dbReference type="NCBI Taxonomy" id="1284"/>
    <lineage>
        <taxon>Bacteria</taxon>
        <taxon>Bacillati</taxon>
        <taxon>Bacillota</taxon>
        <taxon>Bacilli</taxon>
        <taxon>Bacillales</taxon>
        <taxon>Staphylococcaceae</taxon>
        <taxon>Staphylococcus</taxon>
    </lineage>
</organism>
<dbReference type="AlphaFoldDB" id="A0A0A8HMP2"/>
<dbReference type="PANTHER" id="PTHR31793:SF2">
    <property type="entry name" value="BLR1345 PROTEIN"/>
    <property type="match status" value="1"/>
</dbReference>
<dbReference type="PANTHER" id="PTHR31793">
    <property type="entry name" value="4-HYDROXYBENZOYL-COA THIOESTERASE FAMILY MEMBER"/>
    <property type="match status" value="1"/>
</dbReference>
<dbReference type="EMBL" id="QXVO01000001">
    <property type="protein sequence ID" value="RIO47787.1"/>
    <property type="molecule type" value="Genomic_DNA"/>
</dbReference>
<evidence type="ECO:0000313" key="2">
    <source>
        <dbReference type="Proteomes" id="UP000285625"/>
    </source>
</evidence>
<dbReference type="STRING" id="1284.SHYC_02685"/>
<dbReference type="RefSeq" id="WP_039644279.1">
    <property type="nucleotide sequence ID" value="NZ_CP170216.1"/>
</dbReference>
<gene>
    <name evidence="1" type="ORF">BUZ57_00505</name>
</gene>
<dbReference type="InterPro" id="IPR050563">
    <property type="entry name" value="4-hydroxybenzoyl-CoA_TE"/>
</dbReference>
<comment type="caution">
    <text evidence="1">The sequence shown here is derived from an EMBL/GenBank/DDBJ whole genome shotgun (WGS) entry which is preliminary data.</text>
</comment>
<sequence>MLQYPFYHRNDVQDAWIDRNGHMNDAEYARVFSLAIDHFHDQVGLTNEERDARHYTVFTLESHITYLKELKKGVPFKIEVAIYDFDEKRTHFFLTLINEDTNETCATAETMMMGMSRATQKPAPFPDDIYAMIQTYAQSQGEIHFPKQLGHQIGIPRKK</sequence>
<reference evidence="1 2" key="1">
    <citation type="journal article" date="2016" name="Front. Microbiol.">
        <title>Comprehensive Phylogenetic Analysis of Bovine Non-aureus Staphylococci Species Based on Whole-Genome Sequencing.</title>
        <authorList>
            <person name="Naushad S."/>
            <person name="Barkema H.W."/>
            <person name="Luby C."/>
            <person name="Condas L.A."/>
            <person name="Nobrega D.B."/>
            <person name="Carson D.A."/>
            <person name="De Buck J."/>
        </authorList>
    </citation>
    <scope>NUCLEOTIDE SEQUENCE [LARGE SCALE GENOMIC DNA]</scope>
    <source>
        <strain evidence="1 2">SNUC 5959</strain>
    </source>
</reference>
<protein>
    <submittedName>
        <fullName evidence="1">Thioesterase</fullName>
    </submittedName>
</protein>
<dbReference type="CDD" id="cd00586">
    <property type="entry name" value="4HBT"/>
    <property type="match status" value="1"/>
</dbReference>
<dbReference type="Proteomes" id="UP000285625">
    <property type="component" value="Unassembled WGS sequence"/>
</dbReference>
<name>A0A0A8HMP2_STAHY</name>
<dbReference type="Gene3D" id="3.10.129.10">
    <property type="entry name" value="Hotdog Thioesterase"/>
    <property type="match status" value="1"/>
</dbReference>